<dbReference type="EMBL" id="VCQV01000002">
    <property type="protein sequence ID" value="TWP38542.1"/>
    <property type="molecule type" value="Genomic_DNA"/>
</dbReference>
<evidence type="ECO:0000313" key="3">
    <source>
        <dbReference type="Proteomes" id="UP000320244"/>
    </source>
</evidence>
<dbReference type="Pfam" id="PF08808">
    <property type="entry name" value="RES"/>
    <property type="match status" value="1"/>
</dbReference>
<dbReference type="Proteomes" id="UP000320244">
    <property type="component" value="Unassembled WGS sequence"/>
</dbReference>
<comment type="caution">
    <text evidence="2">The sequence shown here is derived from an EMBL/GenBank/DDBJ whole genome shotgun (WGS) entry which is preliminary data.</text>
</comment>
<proteinExistence type="predicted"/>
<dbReference type="AlphaFoldDB" id="A0A563E8K3"/>
<evidence type="ECO:0000259" key="1">
    <source>
        <dbReference type="SMART" id="SM00953"/>
    </source>
</evidence>
<reference evidence="2 3" key="1">
    <citation type="submission" date="2019-05" db="EMBL/GenBank/DDBJ databases">
        <authorList>
            <person name="Lee S.D."/>
        </authorList>
    </citation>
    <scope>NUCLEOTIDE SEQUENCE [LARGE SCALE GENOMIC DNA]</scope>
    <source>
        <strain evidence="2 3">C5-26</strain>
    </source>
</reference>
<evidence type="ECO:0000313" key="2">
    <source>
        <dbReference type="EMBL" id="TWP38542.1"/>
    </source>
</evidence>
<keyword evidence="3" id="KW-1185">Reference proteome</keyword>
<name>A0A563E8K3_9MICO</name>
<feature type="domain" description="RES" evidence="1">
    <location>
        <begin position="42"/>
        <end position="184"/>
    </location>
</feature>
<accession>A0A563E8K3</accession>
<protein>
    <submittedName>
        <fullName evidence="2">RES domain-containing protein</fullName>
    </submittedName>
</protein>
<dbReference type="InterPro" id="IPR014914">
    <property type="entry name" value="RES_dom"/>
</dbReference>
<sequence>MKQVPELETPEPPAQPDFLLKTLAKGTTMHRCGYDGYPGNQAYTAPGVVGRFSPVAGHGGLIPVLYAATTVSGALSESVFHDVRGGGVVTGDRLRGRRMFTMTSTRVLKLVQLTVHGLERLGLTRAQMIDSPPITYPRTTRWAQTAHDTIPTCDGLQWVSRKDDLAQAFMLFGDRVSTADLSLTDAGSSLTAGDMLDNLLSIAADLKVYVDL</sequence>
<reference evidence="2 3" key="2">
    <citation type="submission" date="2019-08" db="EMBL/GenBank/DDBJ databases">
        <title>Jejuicoccus antrihumi gen. nov., sp. nov., a new member of the family Dermacoccaceae isolated from a cave.</title>
        <authorList>
            <person name="Schumann P."/>
            <person name="Kim I.S."/>
        </authorList>
    </citation>
    <scope>NUCLEOTIDE SEQUENCE [LARGE SCALE GENOMIC DNA]</scope>
    <source>
        <strain evidence="2 3">C5-26</strain>
    </source>
</reference>
<dbReference type="SMART" id="SM00953">
    <property type="entry name" value="RES"/>
    <property type="match status" value="1"/>
</dbReference>
<gene>
    <name evidence="2" type="ORF">FGL98_01755</name>
</gene>
<organism evidence="2 3">
    <name type="scientific">Leekyejoonella antrihumi</name>
    <dbReference type="NCBI Taxonomy" id="1660198"/>
    <lineage>
        <taxon>Bacteria</taxon>
        <taxon>Bacillati</taxon>
        <taxon>Actinomycetota</taxon>
        <taxon>Actinomycetes</taxon>
        <taxon>Micrococcales</taxon>
        <taxon>Dermacoccaceae</taxon>
        <taxon>Leekyejoonella</taxon>
    </lineage>
</organism>
<dbReference type="OrthoDB" id="3786493at2"/>